<dbReference type="GO" id="GO:0005737">
    <property type="term" value="C:cytoplasm"/>
    <property type="evidence" value="ECO:0007669"/>
    <property type="project" value="TreeGrafter"/>
</dbReference>
<dbReference type="OrthoDB" id="74460at2759"/>
<evidence type="ECO:0000313" key="3">
    <source>
        <dbReference type="Proteomes" id="UP000070444"/>
    </source>
</evidence>
<evidence type="ECO:0000259" key="1">
    <source>
        <dbReference type="PROSITE" id="PS51752"/>
    </source>
</evidence>
<dbReference type="Proteomes" id="UP000070444">
    <property type="component" value="Unassembled WGS sequence"/>
</dbReference>
<dbReference type="InterPro" id="IPR001229">
    <property type="entry name" value="Jacalin-like_lectin_dom"/>
</dbReference>
<dbReference type="InterPro" id="IPR021917">
    <property type="entry name" value="Unchr_Zn-peptidase-like"/>
</dbReference>
<evidence type="ECO:0000313" key="2">
    <source>
        <dbReference type="EMBL" id="KXN73625.1"/>
    </source>
</evidence>
<dbReference type="PANTHER" id="PTHR21054">
    <property type="entry name" value="ZINC METALLOPROTEINASE-RELATED"/>
    <property type="match status" value="1"/>
</dbReference>
<dbReference type="Pfam" id="PF12044">
    <property type="entry name" value="Metallopep"/>
    <property type="match status" value="1"/>
</dbReference>
<sequence length="636" mass="71079">MSIRIYNVNDGEILHQRCVLVQGVVNDNQNEEGEIEFDIGQQFEVTKWPVYKSHFKGLLMLEPGQNQVKFSFKNFPKTTVNLTYSPLLQNPPLYLAILVGSDSEGVFDIPPEYGGNNDLEAAKEKLRMAGYLWQAFTAEQLYRKGYGKRTFRLDEGYQIDTLTRGDKENKVMRQTANVRIIRSKKTTEELRYCGAPYENDPKYETGKERPTLFTIMAEELQNYGHPFKQPCTVAGLLLDSKWDPAIGTTRAHTALGGGGGDHFLGVFGSHCTHAWPSQLEDVVRCFSDTTPIDQRYLNDERHGQGKHLDACNIGIGAMLHEVGHSLGLMHTPTGIMFRGFEDLHRSFLSRCPLDNKTLLTYDKEEGSHWHDANICKLRYHPMLRHPYDLFIPTELQHIRPSFNVLDNNKISISAVLPIACIILEAEGLSLAYLDFNKQPAMNPELDLLQICRDNGWDGEKKISVEAVCVNFNSANVGDLTKFINDAKFNIPGYGFPLFRGMKLGGGGEEKLTEADLLFLGHHEPVSKVVVNAGGLIDSIAFHTPSNSCVARAGGNGGEYHELVMEPNEMITKVDVRAGWWIDGLEIFTSSGRSTGWCGGSGGELHSLEAPPNHHIVGFYIGFNDLVKSFGIVYAKF</sequence>
<dbReference type="AlphaFoldDB" id="A0A137PF77"/>
<dbReference type="SUPFAM" id="SSF51101">
    <property type="entry name" value="Mannose-binding lectins"/>
    <property type="match status" value="1"/>
</dbReference>
<dbReference type="OMA" id="YSIEIFC"/>
<dbReference type="Gene3D" id="2.100.10.30">
    <property type="entry name" value="Jacalin-like lectin domain"/>
    <property type="match status" value="1"/>
</dbReference>
<dbReference type="SUPFAM" id="SSF55486">
    <property type="entry name" value="Metalloproteases ('zincins'), catalytic domain"/>
    <property type="match status" value="1"/>
</dbReference>
<protein>
    <recommendedName>
        <fullName evidence="1">Jacalin-type lectin domain-containing protein</fullName>
    </recommendedName>
</protein>
<dbReference type="PROSITE" id="PS51752">
    <property type="entry name" value="JACALIN_LECTIN"/>
    <property type="match status" value="1"/>
</dbReference>
<dbReference type="EMBL" id="KQ964434">
    <property type="protein sequence ID" value="KXN73625.1"/>
    <property type="molecule type" value="Genomic_DNA"/>
</dbReference>
<gene>
    <name evidence="2" type="ORF">CONCODRAFT_68160</name>
</gene>
<reference evidence="2 3" key="1">
    <citation type="journal article" date="2015" name="Genome Biol. Evol.">
        <title>Phylogenomic analyses indicate that early fungi evolved digesting cell walls of algal ancestors of land plants.</title>
        <authorList>
            <person name="Chang Y."/>
            <person name="Wang S."/>
            <person name="Sekimoto S."/>
            <person name="Aerts A.L."/>
            <person name="Choi C."/>
            <person name="Clum A."/>
            <person name="LaButti K.M."/>
            <person name="Lindquist E.A."/>
            <person name="Yee Ngan C."/>
            <person name="Ohm R.A."/>
            <person name="Salamov A.A."/>
            <person name="Grigoriev I.V."/>
            <person name="Spatafora J.W."/>
            <person name="Berbee M.L."/>
        </authorList>
    </citation>
    <scope>NUCLEOTIDE SEQUENCE [LARGE SCALE GENOMIC DNA]</scope>
    <source>
        <strain evidence="2 3">NRRL 28638</strain>
    </source>
</reference>
<keyword evidence="3" id="KW-1185">Reference proteome</keyword>
<dbReference type="Pfam" id="PF01419">
    <property type="entry name" value="Jacalin"/>
    <property type="match status" value="1"/>
</dbReference>
<proteinExistence type="predicted"/>
<name>A0A137PF77_CONC2</name>
<dbReference type="PANTHER" id="PTHR21054:SF2">
    <property type="entry name" value="MIP04191P"/>
    <property type="match status" value="1"/>
</dbReference>
<dbReference type="InterPro" id="IPR036404">
    <property type="entry name" value="Jacalin-like_lectin_dom_sf"/>
</dbReference>
<accession>A0A137PF77</accession>
<feature type="domain" description="Jacalin-type lectin" evidence="1">
    <location>
        <begin position="500"/>
        <end position="635"/>
    </location>
</feature>
<dbReference type="InterPro" id="IPR053002">
    <property type="entry name" value="Metalloproteinase_M10B"/>
</dbReference>
<organism evidence="2 3">
    <name type="scientific">Conidiobolus coronatus (strain ATCC 28846 / CBS 209.66 / NRRL 28638)</name>
    <name type="common">Delacroixia coronata</name>
    <dbReference type="NCBI Taxonomy" id="796925"/>
    <lineage>
        <taxon>Eukaryota</taxon>
        <taxon>Fungi</taxon>
        <taxon>Fungi incertae sedis</taxon>
        <taxon>Zoopagomycota</taxon>
        <taxon>Entomophthoromycotina</taxon>
        <taxon>Entomophthoromycetes</taxon>
        <taxon>Entomophthorales</taxon>
        <taxon>Ancylistaceae</taxon>
        <taxon>Conidiobolus</taxon>
    </lineage>
</organism>